<reference evidence="3" key="1">
    <citation type="submission" date="2019-08" db="EMBL/GenBank/DDBJ databases">
        <authorList>
            <person name="Kucharzyk K."/>
            <person name="Murdoch R.W."/>
            <person name="Higgins S."/>
            <person name="Loffler F."/>
        </authorList>
    </citation>
    <scope>NUCLEOTIDE SEQUENCE</scope>
</reference>
<accession>A0A645H146</accession>
<dbReference type="InterPro" id="IPR008136">
    <property type="entry name" value="CinA_C"/>
</dbReference>
<dbReference type="InterPro" id="IPR036653">
    <property type="entry name" value="CinA-like_C"/>
</dbReference>
<dbReference type="SUPFAM" id="SSF142433">
    <property type="entry name" value="CinA-like"/>
    <property type="match status" value="1"/>
</dbReference>
<gene>
    <name evidence="3" type="primary">pncC_22</name>
    <name evidence="3" type="ORF">SDC9_180188</name>
</gene>
<dbReference type="EC" id="3.5.1.42" evidence="3"/>
<proteinExistence type="predicted"/>
<evidence type="ECO:0000313" key="3">
    <source>
        <dbReference type="EMBL" id="MPN32708.1"/>
    </source>
</evidence>
<keyword evidence="3" id="KW-0378">Hydrolase</keyword>
<comment type="caution">
    <text evidence="3">The sequence shown here is derived from an EMBL/GenBank/DDBJ whole genome shotgun (WGS) entry which is preliminary data.</text>
</comment>
<dbReference type="GO" id="GO:0019159">
    <property type="term" value="F:nicotinamide-nucleotide amidase activity"/>
    <property type="evidence" value="ECO:0007669"/>
    <property type="project" value="UniProtKB-EC"/>
</dbReference>
<dbReference type="AlphaFoldDB" id="A0A645H146"/>
<dbReference type="Gene3D" id="3.90.950.20">
    <property type="entry name" value="CinA-like"/>
    <property type="match status" value="1"/>
</dbReference>
<organism evidence="3">
    <name type="scientific">bioreactor metagenome</name>
    <dbReference type="NCBI Taxonomy" id="1076179"/>
    <lineage>
        <taxon>unclassified sequences</taxon>
        <taxon>metagenomes</taxon>
        <taxon>ecological metagenomes</taxon>
    </lineage>
</organism>
<sequence>MRASSGADFALSTTGIAGPDGGTPQKPVGLAYIALSYAGGEAVHELRLVGNRERIRNLGVLEALDMLRRQMENSKNNTCK</sequence>
<protein>
    <submittedName>
        <fullName evidence="3">Nicotinamide-nucleotide amidohydrolase PncC</fullName>
        <ecNumber evidence="3">3.5.1.42</ecNumber>
    </submittedName>
</protein>
<name>A0A645H146_9ZZZZ</name>
<dbReference type="Pfam" id="PF02464">
    <property type="entry name" value="CinA"/>
    <property type="match status" value="1"/>
</dbReference>
<evidence type="ECO:0000256" key="1">
    <source>
        <dbReference type="SAM" id="MobiDB-lite"/>
    </source>
</evidence>
<feature type="region of interest" description="Disordered" evidence="1">
    <location>
        <begin position="1"/>
        <end position="23"/>
    </location>
</feature>
<evidence type="ECO:0000259" key="2">
    <source>
        <dbReference type="Pfam" id="PF02464"/>
    </source>
</evidence>
<feature type="domain" description="CinA C-terminal" evidence="2">
    <location>
        <begin position="2"/>
        <end position="70"/>
    </location>
</feature>
<dbReference type="EMBL" id="VSSQ01084864">
    <property type="protein sequence ID" value="MPN32708.1"/>
    <property type="molecule type" value="Genomic_DNA"/>
</dbReference>